<dbReference type="PANTHER" id="PTHR18964">
    <property type="entry name" value="ROK (REPRESSOR, ORF, KINASE) FAMILY"/>
    <property type="match status" value="1"/>
</dbReference>
<reference evidence="4" key="1">
    <citation type="submission" date="2019-10" db="EMBL/GenBank/DDBJ databases">
        <title>Streptomyces sp. nov., a novel actinobacterium isolated from alkaline environment.</title>
        <authorList>
            <person name="Golinska P."/>
        </authorList>
    </citation>
    <scope>NUCLEOTIDE SEQUENCE [LARGE SCALE GENOMIC DNA]</scope>
    <source>
        <strain evidence="4">DSM 42108</strain>
    </source>
</reference>
<evidence type="ECO:0000256" key="1">
    <source>
        <dbReference type="ARBA" id="ARBA00006479"/>
    </source>
</evidence>
<keyword evidence="4" id="KW-1185">Reference proteome</keyword>
<dbReference type="SUPFAM" id="SSF53067">
    <property type="entry name" value="Actin-like ATPase domain"/>
    <property type="match status" value="1"/>
</dbReference>
<dbReference type="InterPro" id="IPR043129">
    <property type="entry name" value="ATPase_NBD"/>
</dbReference>
<dbReference type="InterPro" id="IPR000600">
    <property type="entry name" value="ROK"/>
</dbReference>
<dbReference type="PANTHER" id="PTHR18964:SF149">
    <property type="entry name" value="BIFUNCTIONAL UDP-N-ACETYLGLUCOSAMINE 2-EPIMERASE_N-ACETYLMANNOSAMINE KINASE"/>
    <property type="match status" value="1"/>
</dbReference>
<organism evidence="3 4">
    <name type="scientific">Streptomyces calidiresistens</name>
    <dbReference type="NCBI Taxonomy" id="1485586"/>
    <lineage>
        <taxon>Bacteria</taxon>
        <taxon>Bacillati</taxon>
        <taxon>Actinomycetota</taxon>
        <taxon>Actinomycetes</taxon>
        <taxon>Kitasatosporales</taxon>
        <taxon>Streptomycetaceae</taxon>
        <taxon>Streptomyces</taxon>
    </lineage>
</organism>
<comment type="similarity">
    <text evidence="1">Belongs to the ROK (NagC/XylR) family.</text>
</comment>
<evidence type="ECO:0000313" key="3">
    <source>
        <dbReference type="EMBL" id="MBB0232205.1"/>
    </source>
</evidence>
<gene>
    <name evidence="3" type="ORF">FOE67_22565</name>
</gene>
<feature type="region of interest" description="Disordered" evidence="2">
    <location>
        <begin position="77"/>
        <end position="99"/>
    </location>
</feature>
<dbReference type="EMBL" id="VKHS01000806">
    <property type="protein sequence ID" value="MBB0232205.1"/>
    <property type="molecule type" value="Genomic_DNA"/>
</dbReference>
<dbReference type="InterPro" id="IPR036388">
    <property type="entry name" value="WH-like_DNA-bd_sf"/>
</dbReference>
<dbReference type="Gene3D" id="3.30.420.40">
    <property type="match status" value="2"/>
</dbReference>
<feature type="compositionally biased region" description="Polar residues" evidence="2">
    <location>
        <begin position="79"/>
        <end position="92"/>
    </location>
</feature>
<proteinExistence type="inferred from homology"/>
<accession>A0A7W3XYJ2</accession>
<name>A0A7W3XYJ2_9ACTN</name>
<feature type="region of interest" description="Disordered" evidence="2">
    <location>
        <begin position="1"/>
        <end position="32"/>
    </location>
</feature>
<evidence type="ECO:0000313" key="4">
    <source>
        <dbReference type="Proteomes" id="UP000530234"/>
    </source>
</evidence>
<sequence>MTHQFPHPPARAGRHGGVRTGQFGGGAQSPALLGQDVDQGVRVPQPDVHARILSVGPPAPNPRIVRTGSGSGHPPFCSWGSQSENGHVTTSRTKPERGRNALGPALELVHTGRAPTRAVLTTELGVTRATAGAVAGELQTLGLITVDVRPGAAAGSQGRPSHRLTIADDGPVALAVQIHADGFRVALVGLGGRIVATAPACGEVHPDPAVALAEAVAAGAELLRETGRRCVGAGLAVPSAVTEPDGIALNPLHLRWPPGSPVREIFTRCLDEAGVPVTGFCGNDVNLAALAEHRHGAGHGARDLLCVATGHRGVGGALVLDGRLHTGSAGLALEVGHLTVDPAGRPCHCGSRGCLDVETDPMALLEAAGREPGPDGSLLDQACALARSAGPGGGADETVRGATRSLIDRLARGLAGLVNILNPDRIVLGGLHRALLEADPGRLRAGVADHSLWGRSGSVSIVPGTLDHGSLVGAAELAWQPVLDDPPGALRARTPVGT</sequence>
<feature type="compositionally biased region" description="Gly residues" evidence="2">
    <location>
        <begin position="18"/>
        <end position="27"/>
    </location>
</feature>
<dbReference type="Pfam" id="PF00480">
    <property type="entry name" value="ROK"/>
    <property type="match status" value="1"/>
</dbReference>
<dbReference type="AlphaFoldDB" id="A0A7W3XYJ2"/>
<evidence type="ECO:0000256" key="2">
    <source>
        <dbReference type="SAM" id="MobiDB-lite"/>
    </source>
</evidence>
<dbReference type="Gene3D" id="1.10.10.10">
    <property type="entry name" value="Winged helix-like DNA-binding domain superfamily/Winged helix DNA-binding domain"/>
    <property type="match status" value="1"/>
</dbReference>
<protein>
    <submittedName>
        <fullName evidence="3">ROK family protein</fullName>
    </submittedName>
</protein>
<dbReference type="Proteomes" id="UP000530234">
    <property type="component" value="Unassembled WGS sequence"/>
</dbReference>
<comment type="caution">
    <text evidence="3">The sequence shown here is derived from an EMBL/GenBank/DDBJ whole genome shotgun (WGS) entry which is preliminary data.</text>
</comment>